<sequence length="41" mass="4934">MIFRILPFVFGAALETLEQENRVREMRKRKTERGRTNGIRI</sequence>
<dbReference type="Proteomes" id="UP000634136">
    <property type="component" value="Unassembled WGS sequence"/>
</dbReference>
<evidence type="ECO:0000313" key="3">
    <source>
        <dbReference type="Proteomes" id="UP000634136"/>
    </source>
</evidence>
<name>A0A835CH46_9FABA</name>
<dbReference type="EMBL" id="JAAIUW010000003">
    <property type="protein sequence ID" value="KAF7840022.1"/>
    <property type="molecule type" value="Genomic_DNA"/>
</dbReference>
<evidence type="ECO:0000313" key="1">
    <source>
        <dbReference type="EMBL" id="KAF7840022.1"/>
    </source>
</evidence>
<gene>
    <name evidence="1" type="ORF">G2W53_008504</name>
    <name evidence="2" type="ORF">G2W53_008512</name>
</gene>
<dbReference type="EMBL" id="JAAIUW010000003">
    <property type="protein sequence ID" value="KAF7840030.1"/>
    <property type="molecule type" value="Genomic_DNA"/>
</dbReference>
<dbReference type="AlphaFoldDB" id="A0A835CH46"/>
<protein>
    <submittedName>
        <fullName evidence="2">Uncharacterized protein</fullName>
    </submittedName>
</protein>
<comment type="caution">
    <text evidence="2">The sequence shown here is derived from an EMBL/GenBank/DDBJ whole genome shotgun (WGS) entry which is preliminary data.</text>
</comment>
<accession>A0A835CH46</accession>
<organism evidence="2 3">
    <name type="scientific">Senna tora</name>
    <dbReference type="NCBI Taxonomy" id="362788"/>
    <lineage>
        <taxon>Eukaryota</taxon>
        <taxon>Viridiplantae</taxon>
        <taxon>Streptophyta</taxon>
        <taxon>Embryophyta</taxon>
        <taxon>Tracheophyta</taxon>
        <taxon>Spermatophyta</taxon>
        <taxon>Magnoliopsida</taxon>
        <taxon>eudicotyledons</taxon>
        <taxon>Gunneridae</taxon>
        <taxon>Pentapetalae</taxon>
        <taxon>rosids</taxon>
        <taxon>fabids</taxon>
        <taxon>Fabales</taxon>
        <taxon>Fabaceae</taxon>
        <taxon>Caesalpinioideae</taxon>
        <taxon>Cassia clade</taxon>
        <taxon>Senna</taxon>
    </lineage>
</organism>
<evidence type="ECO:0000313" key="2">
    <source>
        <dbReference type="EMBL" id="KAF7840030.1"/>
    </source>
</evidence>
<proteinExistence type="predicted"/>
<reference evidence="2" key="1">
    <citation type="submission" date="2020-09" db="EMBL/GenBank/DDBJ databases">
        <title>Genome-Enabled Discovery of Anthraquinone Biosynthesis in Senna tora.</title>
        <authorList>
            <person name="Kang S.-H."/>
            <person name="Pandey R.P."/>
            <person name="Lee C.-M."/>
            <person name="Sim J.-S."/>
            <person name="Jeong J.-T."/>
            <person name="Choi B.-S."/>
            <person name="Jung M."/>
            <person name="Ginzburg D."/>
            <person name="Zhao K."/>
            <person name="Won S.Y."/>
            <person name="Oh T.-J."/>
            <person name="Yu Y."/>
            <person name="Kim N.-H."/>
            <person name="Lee O.R."/>
            <person name="Lee T.-H."/>
            <person name="Bashyal P."/>
            <person name="Kim T.-S."/>
            <person name="Lee W.-H."/>
            <person name="Kawkins C."/>
            <person name="Kim C.-K."/>
            <person name="Kim J.S."/>
            <person name="Ahn B.O."/>
            <person name="Rhee S.Y."/>
            <person name="Sohng J.K."/>
        </authorList>
    </citation>
    <scope>NUCLEOTIDE SEQUENCE</scope>
    <source>
        <tissue evidence="2">Leaf</tissue>
    </source>
</reference>
<keyword evidence="3" id="KW-1185">Reference proteome</keyword>